<name>A0A8T0J8W1_CERPU</name>
<dbReference type="Proteomes" id="UP000822688">
    <property type="component" value="Chromosome 1"/>
</dbReference>
<comment type="caution">
    <text evidence="2">The sequence shown here is derived from an EMBL/GenBank/DDBJ whole genome shotgun (WGS) entry which is preliminary data.</text>
</comment>
<keyword evidence="1" id="KW-0732">Signal</keyword>
<protein>
    <submittedName>
        <fullName evidence="2">Uncharacterized protein</fullName>
    </submittedName>
</protein>
<dbReference type="AlphaFoldDB" id="A0A8T0J8W1"/>
<dbReference type="EMBL" id="CM026421">
    <property type="protein sequence ID" value="KAG0591323.1"/>
    <property type="molecule type" value="Genomic_DNA"/>
</dbReference>
<proteinExistence type="predicted"/>
<sequence length="114" mass="13678">MVLIKQVSRIWLLLRGTVTWMIWRARNDASFEGRIWPLEKSRCKIWLGLIEYGRIAWEKTQTGIKNAGENEEKQRKLLEQFKSLWCWRNVFACWADNQPTWNLASPRLVLRSEE</sequence>
<accession>A0A8T0J8W1</accession>
<keyword evidence="3" id="KW-1185">Reference proteome</keyword>
<feature type="signal peptide" evidence="1">
    <location>
        <begin position="1"/>
        <end position="19"/>
    </location>
</feature>
<evidence type="ECO:0000313" key="3">
    <source>
        <dbReference type="Proteomes" id="UP000822688"/>
    </source>
</evidence>
<feature type="chain" id="PRO_5035798584" evidence="1">
    <location>
        <begin position="20"/>
        <end position="114"/>
    </location>
</feature>
<gene>
    <name evidence="2" type="ORF">KC19_1G166900</name>
</gene>
<evidence type="ECO:0000256" key="1">
    <source>
        <dbReference type="SAM" id="SignalP"/>
    </source>
</evidence>
<reference evidence="2" key="1">
    <citation type="submission" date="2020-06" db="EMBL/GenBank/DDBJ databases">
        <title>WGS assembly of Ceratodon purpureus strain R40.</title>
        <authorList>
            <person name="Carey S.B."/>
            <person name="Jenkins J."/>
            <person name="Shu S."/>
            <person name="Lovell J.T."/>
            <person name="Sreedasyam A."/>
            <person name="Maumus F."/>
            <person name="Tiley G.P."/>
            <person name="Fernandez-Pozo N."/>
            <person name="Barry K."/>
            <person name="Chen C."/>
            <person name="Wang M."/>
            <person name="Lipzen A."/>
            <person name="Daum C."/>
            <person name="Saski C.A."/>
            <person name="Payton A.C."/>
            <person name="Mcbreen J.C."/>
            <person name="Conrad R.E."/>
            <person name="Kollar L.M."/>
            <person name="Olsson S."/>
            <person name="Huttunen S."/>
            <person name="Landis J.B."/>
            <person name="Wickett N.J."/>
            <person name="Johnson M.G."/>
            <person name="Rensing S.A."/>
            <person name="Grimwood J."/>
            <person name="Schmutz J."/>
            <person name="Mcdaniel S.F."/>
        </authorList>
    </citation>
    <scope>NUCLEOTIDE SEQUENCE</scope>
    <source>
        <strain evidence="2">R40</strain>
    </source>
</reference>
<organism evidence="2 3">
    <name type="scientific">Ceratodon purpureus</name>
    <name type="common">Fire moss</name>
    <name type="synonym">Dicranum purpureum</name>
    <dbReference type="NCBI Taxonomy" id="3225"/>
    <lineage>
        <taxon>Eukaryota</taxon>
        <taxon>Viridiplantae</taxon>
        <taxon>Streptophyta</taxon>
        <taxon>Embryophyta</taxon>
        <taxon>Bryophyta</taxon>
        <taxon>Bryophytina</taxon>
        <taxon>Bryopsida</taxon>
        <taxon>Dicranidae</taxon>
        <taxon>Pseudoditrichales</taxon>
        <taxon>Ditrichaceae</taxon>
        <taxon>Ceratodon</taxon>
    </lineage>
</organism>
<evidence type="ECO:0000313" key="2">
    <source>
        <dbReference type="EMBL" id="KAG0591323.1"/>
    </source>
</evidence>